<organism evidence="3 4">
    <name type="scientific">Oikopleura dioica</name>
    <name type="common">Tunicate</name>
    <dbReference type="NCBI Taxonomy" id="34765"/>
    <lineage>
        <taxon>Eukaryota</taxon>
        <taxon>Metazoa</taxon>
        <taxon>Chordata</taxon>
        <taxon>Tunicata</taxon>
        <taxon>Appendicularia</taxon>
        <taxon>Copelata</taxon>
        <taxon>Oikopleuridae</taxon>
        <taxon>Oikopleura</taxon>
    </lineage>
</organism>
<dbReference type="SUPFAM" id="SSF48619">
    <property type="entry name" value="Phospholipase A2, PLA2"/>
    <property type="match status" value="1"/>
</dbReference>
<gene>
    <name evidence="3" type="ORF">GSOID_T00000196001</name>
</gene>
<protein>
    <recommendedName>
        <fullName evidence="2">Phospholipase A2-like central domain-containing protein</fullName>
    </recommendedName>
</protein>
<dbReference type="InterPro" id="IPR016090">
    <property type="entry name" value="PLA2-like_dom"/>
</dbReference>
<dbReference type="Pfam" id="PF00068">
    <property type="entry name" value="Phospholip_A2_1"/>
    <property type="match status" value="1"/>
</dbReference>
<dbReference type="EMBL" id="FN653015">
    <property type="protein sequence ID" value="CBY20211.1"/>
    <property type="molecule type" value="Genomic_DNA"/>
</dbReference>
<dbReference type="GO" id="GO:0006644">
    <property type="term" value="P:phospholipid metabolic process"/>
    <property type="evidence" value="ECO:0007669"/>
    <property type="project" value="InterPro"/>
</dbReference>
<dbReference type="Gene3D" id="1.20.90.10">
    <property type="entry name" value="Phospholipase A2 domain"/>
    <property type="match status" value="1"/>
</dbReference>
<proteinExistence type="inferred from homology"/>
<dbReference type="GO" id="GO:0004623">
    <property type="term" value="F:phospholipase A2 activity"/>
    <property type="evidence" value="ECO:0007669"/>
    <property type="project" value="InterPro"/>
</dbReference>
<sequence length="232" mass="26582">MAAIKMKERSLAGSTGIELARALVVDESWNQLNKLTQLMEMIMYLQHEPVFSKYCFYGCWCLPYGAEAMGKTAGDPVDEIDATCRAKQLCYKCAQLDYGANCKATVGYRFKGYTLNGERRLRCLDTENTCERALCECDRRLAEKLSYLEDTSSFDYHSKYGDFNYAETCVPKCQNCQKWDECCGEYPERYPFFSDYGNKGCCGRKTYYKSVLECCKNDILQPKGTCQYGYGK</sequence>
<evidence type="ECO:0000256" key="1">
    <source>
        <dbReference type="RuleBase" id="RU003654"/>
    </source>
</evidence>
<dbReference type="InParanoid" id="E4WR25"/>
<dbReference type="Proteomes" id="UP000001307">
    <property type="component" value="Unassembled WGS sequence"/>
</dbReference>
<comment type="similarity">
    <text evidence="1">Belongs to the phospholipase A2 family.</text>
</comment>
<name>E4WR25_OIKDI</name>
<evidence type="ECO:0000313" key="4">
    <source>
        <dbReference type="Proteomes" id="UP000001307"/>
    </source>
</evidence>
<dbReference type="AlphaFoldDB" id="E4WR25"/>
<keyword evidence="4" id="KW-1185">Reference proteome</keyword>
<reference evidence="3 4" key="1">
    <citation type="journal article" date="2010" name="Science">
        <title>Plasticity of animal genome architecture unmasked by rapid evolution of a pelagic tunicate.</title>
        <authorList>
            <person name="Denoeud F."/>
            <person name="Henriet S."/>
            <person name="Mungpakdee S."/>
            <person name="Aury J.M."/>
            <person name="Da Silva C."/>
            <person name="Brinkmann H."/>
            <person name="Mikhaleva J."/>
            <person name="Olsen L.C."/>
            <person name="Jubin C."/>
            <person name="Canestro C."/>
            <person name="Bouquet J.M."/>
            <person name="Danks G."/>
            <person name="Poulain J."/>
            <person name="Campsteijn C."/>
            <person name="Adamski M."/>
            <person name="Cross I."/>
            <person name="Yadetie F."/>
            <person name="Muffato M."/>
            <person name="Louis A."/>
            <person name="Butcher S."/>
            <person name="Tsagkogeorga G."/>
            <person name="Konrad A."/>
            <person name="Singh S."/>
            <person name="Jensen M.F."/>
            <person name="Cong E.H."/>
            <person name="Eikeseth-Otteraa H."/>
            <person name="Noel B."/>
            <person name="Anthouard V."/>
            <person name="Porcel B.M."/>
            <person name="Kachouri-Lafond R."/>
            <person name="Nishino A."/>
            <person name="Ugolini M."/>
            <person name="Chourrout P."/>
            <person name="Nishida H."/>
            <person name="Aasland R."/>
            <person name="Huzurbazar S."/>
            <person name="Westhof E."/>
            <person name="Delsuc F."/>
            <person name="Lehrach H."/>
            <person name="Reinhardt R."/>
            <person name="Weissenbach J."/>
            <person name="Roy S.W."/>
            <person name="Artiguenave F."/>
            <person name="Postlethwait J.H."/>
            <person name="Manak J.R."/>
            <person name="Thompson E.M."/>
            <person name="Jaillon O."/>
            <person name="Du Pasquier L."/>
            <person name="Boudinot P."/>
            <person name="Liberles D.A."/>
            <person name="Volff J.N."/>
            <person name="Philippe H."/>
            <person name="Lenhard B."/>
            <person name="Roest Crollius H."/>
            <person name="Wincker P."/>
            <person name="Chourrout D."/>
        </authorList>
    </citation>
    <scope>NUCLEOTIDE SEQUENCE [LARGE SCALE GENOMIC DNA]</scope>
</reference>
<accession>E4WR25</accession>
<dbReference type="SMART" id="SM00085">
    <property type="entry name" value="PA2c"/>
    <property type="match status" value="1"/>
</dbReference>
<dbReference type="InterPro" id="IPR036444">
    <property type="entry name" value="PLipase_A2_dom_sf"/>
</dbReference>
<feature type="domain" description="Phospholipase A2-like central" evidence="2">
    <location>
        <begin position="34"/>
        <end position="170"/>
    </location>
</feature>
<dbReference type="OrthoDB" id="5841574at2759"/>
<dbReference type="GO" id="GO:0050482">
    <property type="term" value="P:arachidonate secretion"/>
    <property type="evidence" value="ECO:0007669"/>
    <property type="project" value="InterPro"/>
</dbReference>
<evidence type="ECO:0000313" key="3">
    <source>
        <dbReference type="EMBL" id="CBY20211.1"/>
    </source>
</evidence>
<evidence type="ECO:0000259" key="2">
    <source>
        <dbReference type="SMART" id="SM00085"/>
    </source>
</evidence>